<accession>A0ABV9LIA2</accession>
<name>A0ABV9LIA2_9ACTN</name>
<feature type="transmembrane region" description="Helical" evidence="1">
    <location>
        <begin position="60"/>
        <end position="80"/>
    </location>
</feature>
<protein>
    <submittedName>
        <fullName evidence="2">Uncharacterized protein</fullName>
    </submittedName>
</protein>
<evidence type="ECO:0000313" key="3">
    <source>
        <dbReference type="Proteomes" id="UP001596025"/>
    </source>
</evidence>
<feature type="transmembrane region" description="Helical" evidence="1">
    <location>
        <begin position="12"/>
        <end position="34"/>
    </location>
</feature>
<feature type="transmembrane region" description="Helical" evidence="1">
    <location>
        <begin position="271"/>
        <end position="291"/>
    </location>
</feature>
<dbReference type="Proteomes" id="UP001596025">
    <property type="component" value="Unassembled WGS sequence"/>
</dbReference>
<dbReference type="EMBL" id="JBHSGR010000009">
    <property type="protein sequence ID" value="MFC4693819.1"/>
    <property type="molecule type" value="Genomic_DNA"/>
</dbReference>
<dbReference type="RefSeq" id="WP_387988537.1">
    <property type="nucleotide sequence ID" value="NZ_JBHSGR010000009.1"/>
</dbReference>
<feature type="transmembrane region" description="Helical" evidence="1">
    <location>
        <begin position="303"/>
        <end position="323"/>
    </location>
</feature>
<organism evidence="2 3">
    <name type="scientific">Geodermatophilus arenarius</name>
    <dbReference type="NCBI Taxonomy" id="1137990"/>
    <lineage>
        <taxon>Bacteria</taxon>
        <taxon>Bacillati</taxon>
        <taxon>Actinomycetota</taxon>
        <taxon>Actinomycetes</taxon>
        <taxon>Geodermatophilales</taxon>
        <taxon>Geodermatophilaceae</taxon>
        <taxon>Geodermatophilus</taxon>
    </lineage>
</organism>
<sequence>MTDVRNGLLTGVLVRRTLTAVALADVVLLLLTGVHEELKADQPLVKPLVLFSLVQEATVGAWWSSVVLAAAGTGFVLLAVTRCWGQQRVPRVAVPAAGGLLLLGLSVDEVASVHERMLIADTAGANRAFEGAGPWVVPALPLLALVACGIRHLSGRAVRPATWLNWSGTLCLSTILLQEELEFSLDFDAARPTWLTLLEEGTELLGSLLLLAGALVLLRALPAEALAQLARGARRQRLGLTALGATLLVLGAVTADLLVDRSTAEDQLGLPQYWTGSVATGALAASVLGWAHRSASRSRAADALALAAVLLAVLHGMDGFTWAERLTGTDLPARLAMGLLLLLPALLLARHALVPALSTVLAAALTVTGQGAASAIEVVVSCLSAVAWTWATSTQEEQRVVESPGP</sequence>
<evidence type="ECO:0000256" key="1">
    <source>
        <dbReference type="SAM" id="Phobius"/>
    </source>
</evidence>
<feature type="transmembrane region" description="Helical" evidence="1">
    <location>
        <begin position="335"/>
        <end position="353"/>
    </location>
</feature>
<evidence type="ECO:0000313" key="2">
    <source>
        <dbReference type="EMBL" id="MFC4693819.1"/>
    </source>
</evidence>
<reference evidence="3" key="1">
    <citation type="journal article" date="2019" name="Int. J. Syst. Evol. Microbiol.">
        <title>The Global Catalogue of Microorganisms (GCM) 10K type strain sequencing project: providing services to taxonomists for standard genome sequencing and annotation.</title>
        <authorList>
            <consortium name="The Broad Institute Genomics Platform"/>
            <consortium name="The Broad Institute Genome Sequencing Center for Infectious Disease"/>
            <person name="Wu L."/>
            <person name="Ma J."/>
        </authorList>
    </citation>
    <scope>NUCLEOTIDE SEQUENCE [LARGE SCALE GENOMIC DNA]</scope>
    <source>
        <strain evidence="3">CCUG 62763</strain>
    </source>
</reference>
<keyword evidence="1" id="KW-0472">Membrane</keyword>
<proteinExistence type="predicted"/>
<comment type="caution">
    <text evidence="2">The sequence shown here is derived from an EMBL/GenBank/DDBJ whole genome shotgun (WGS) entry which is preliminary data.</text>
</comment>
<keyword evidence="3" id="KW-1185">Reference proteome</keyword>
<gene>
    <name evidence="2" type="ORF">ACFO3M_10525</name>
</gene>
<keyword evidence="1" id="KW-0812">Transmembrane</keyword>
<feature type="transmembrane region" description="Helical" evidence="1">
    <location>
        <begin position="238"/>
        <end position="259"/>
    </location>
</feature>
<keyword evidence="1" id="KW-1133">Transmembrane helix</keyword>